<sequence>MPDVGKEGRSISTTVWKPDIRFSVDDEHLNRCVVVGVATESDEFKLYHYTCNVTHVSTLQNDPTKSTGHWTFQRSTVHHNHGVNIYNR</sequence>
<dbReference type="GeneID" id="66101787"/>
<protein>
    <submittedName>
        <fullName evidence="1">Uncharacterized protein</fullName>
    </submittedName>
</protein>
<organism evidence="1 2">
    <name type="scientific">Guyanagaster necrorhizus</name>
    <dbReference type="NCBI Taxonomy" id="856835"/>
    <lineage>
        <taxon>Eukaryota</taxon>
        <taxon>Fungi</taxon>
        <taxon>Dikarya</taxon>
        <taxon>Basidiomycota</taxon>
        <taxon>Agaricomycotina</taxon>
        <taxon>Agaricomycetes</taxon>
        <taxon>Agaricomycetidae</taxon>
        <taxon>Agaricales</taxon>
        <taxon>Marasmiineae</taxon>
        <taxon>Physalacriaceae</taxon>
        <taxon>Guyanagaster</taxon>
    </lineage>
</organism>
<dbReference type="RefSeq" id="XP_043035849.1">
    <property type="nucleotide sequence ID" value="XM_043179493.1"/>
</dbReference>
<keyword evidence="2" id="KW-1185">Reference proteome</keyword>
<gene>
    <name evidence="1" type="ORF">BT62DRAFT_1079450</name>
</gene>
<name>A0A9P7VLZ4_9AGAR</name>
<accession>A0A9P7VLZ4</accession>
<dbReference type="AlphaFoldDB" id="A0A9P7VLZ4"/>
<evidence type="ECO:0000313" key="1">
    <source>
        <dbReference type="EMBL" id="KAG7442349.1"/>
    </source>
</evidence>
<comment type="caution">
    <text evidence="1">The sequence shown here is derived from an EMBL/GenBank/DDBJ whole genome shotgun (WGS) entry which is preliminary data.</text>
</comment>
<dbReference type="EMBL" id="MU250552">
    <property type="protein sequence ID" value="KAG7442349.1"/>
    <property type="molecule type" value="Genomic_DNA"/>
</dbReference>
<proteinExistence type="predicted"/>
<reference evidence="1" key="1">
    <citation type="submission" date="2020-11" db="EMBL/GenBank/DDBJ databases">
        <title>Adaptations for nitrogen fixation in a non-lichenized fungal sporocarp promotes dispersal by wood-feeding termites.</title>
        <authorList>
            <consortium name="DOE Joint Genome Institute"/>
            <person name="Koch R.A."/>
            <person name="Yoon G."/>
            <person name="Arayal U."/>
            <person name="Lail K."/>
            <person name="Amirebrahimi M."/>
            <person name="Labutti K."/>
            <person name="Lipzen A."/>
            <person name="Riley R."/>
            <person name="Barry K."/>
            <person name="Henrissat B."/>
            <person name="Grigoriev I.V."/>
            <person name="Herr J.R."/>
            <person name="Aime M.C."/>
        </authorList>
    </citation>
    <scope>NUCLEOTIDE SEQUENCE</scope>
    <source>
        <strain evidence="1">MCA 3950</strain>
    </source>
</reference>
<evidence type="ECO:0000313" key="2">
    <source>
        <dbReference type="Proteomes" id="UP000812287"/>
    </source>
</evidence>
<dbReference type="Proteomes" id="UP000812287">
    <property type="component" value="Unassembled WGS sequence"/>
</dbReference>